<accession>A0ABU1YX88</accession>
<name>A0ABU1YX88_9MICC</name>
<organism evidence="2 3">
    <name type="scientific">Pseudoglutamicibacter albus</name>
    <dbReference type="NCBI Taxonomy" id="98671"/>
    <lineage>
        <taxon>Bacteria</taxon>
        <taxon>Bacillati</taxon>
        <taxon>Actinomycetota</taxon>
        <taxon>Actinomycetes</taxon>
        <taxon>Micrococcales</taxon>
        <taxon>Micrococcaceae</taxon>
        <taxon>Pseudoglutamicibacter</taxon>
    </lineage>
</organism>
<feature type="compositionally biased region" description="Polar residues" evidence="1">
    <location>
        <begin position="76"/>
        <end position="92"/>
    </location>
</feature>
<feature type="region of interest" description="Disordered" evidence="1">
    <location>
        <begin position="47"/>
        <end position="92"/>
    </location>
</feature>
<evidence type="ECO:0000256" key="1">
    <source>
        <dbReference type="SAM" id="MobiDB-lite"/>
    </source>
</evidence>
<evidence type="ECO:0000313" key="3">
    <source>
        <dbReference type="Proteomes" id="UP001180715"/>
    </source>
</evidence>
<reference evidence="2" key="1">
    <citation type="submission" date="2023-07" db="EMBL/GenBank/DDBJ databases">
        <title>Sequencing the genomes of 1000 actinobacteria strains.</title>
        <authorList>
            <person name="Klenk H.-P."/>
        </authorList>
    </citation>
    <scope>NUCLEOTIDE SEQUENCE</scope>
    <source>
        <strain evidence="2">DSM 13068</strain>
    </source>
</reference>
<proteinExistence type="predicted"/>
<protein>
    <submittedName>
        <fullName evidence="2">Uncharacterized protein</fullName>
    </submittedName>
</protein>
<dbReference type="EMBL" id="JAVDXX010000001">
    <property type="protein sequence ID" value="MDR7292976.1"/>
    <property type="molecule type" value="Genomic_DNA"/>
</dbReference>
<keyword evidence="3" id="KW-1185">Reference proteome</keyword>
<comment type="caution">
    <text evidence="2">The sequence shown here is derived from an EMBL/GenBank/DDBJ whole genome shotgun (WGS) entry which is preliminary data.</text>
</comment>
<sequence length="92" mass="10433">MVTPYCPEVFTYRERSQPPEELHLGVYTTLTHAKAALAIARADIAQGTFTTPREEKRLSELQQKPPNERPPATGTRWMTSTETSRNTNTLED</sequence>
<evidence type="ECO:0000313" key="2">
    <source>
        <dbReference type="EMBL" id="MDR7292976.1"/>
    </source>
</evidence>
<gene>
    <name evidence="2" type="ORF">J2S67_000244</name>
</gene>
<dbReference type="Proteomes" id="UP001180715">
    <property type="component" value="Unassembled WGS sequence"/>
</dbReference>